<dbReference type="EMBL" id="CAJNOI010000213">
    <property type="protein sequence ID" value="CAF1187891.1"/>
    <property type="molecule type" value="Genomic_DNA"/>
</dbReference>
<name>A0A814VIC0_9BILA</name>
<keyword evidence="1" id="KW-1133">Transmembrane helix</keyword>
<feature type="transmembrane region" description="Helical" evidence="1">
    <location>
        <begin position="909"/>
        <end position="927"/>
    </location>
</feature>
<feature type="transmembrane region" description="Helical" evidence="1">
    <location>
        <begin position="471"/>
        <end position="489"/>
    </location>
</feature>
<gene>
    <name evidence="2" type="ORF">BJG266_LOCUS26158</name>
    <name evidence="3" type="ORF">QVE165_LOCUS35689</name>
</gene>
<dbReference type="Proteomes" id="UP000663877">
    <property type="component" value="Unassembled WGS sequence"/>
</dbReference>
<keyword evidence="1" id="KW-0812">Transmembrane</keyword>
<feature type="transmembrane region" description="Helical" evidence="1">
    <location>
        <begin position="43"/>
        <end position="61"/>
    </location>
</feature>
<feature type="transmembrane region" description="Helical" evidence="1">
    <location>
        <begin position="370"/>
        <end position="396"/>
    </location>
</feature>
<feature type="transmembrane region" description="Helical" evidence="1">
    <location>
        <begin position="810"/>
        <end position="832"/>
    </location>
</feature>
<dbReference type="OrthoDB" id="10374871at2759"/>
<sequence length="1340" mass="156864">MSISDKLCYFFNFLKSYLSRLNLFNTESEDEIIIQNERRTTRLYLILMILSMIIFLLYYSIVFNTQTIEIESPSLEEYSRIKEETSLQCLCTNISIKYGSFVKIEPIYHQLCRSNLVSEEWINYLFDLYNQSWNKSTQIDFRRIGVFQFQTLRHFCQLTKDTLNKSLQSFGNTDFIQSQLILPKTFEAQIDYLINVFIDETPKSFLRTLNFMQDITAQSLFMTGASITSVRPINMQFRLEYDGKVPYPGINYTFTDNFTCICSSSTATNCMGLTTFDNDIVPGFQTGCYMLSTLMNSTLEAFHNQTFIDKLTNSSRNFKKLNSSISLRKIETLLEQMFVESWSNQSIYNKYFYSCAPKSCSYKKTQRYSFWNILLILIGLFNGLSMILRILTPLIIKIWPFLRKKICRPISPTTETTVNSDTPAPATSISIKIKRLFRSIKQKFVELNLFKSIPRSIDEFILRQQRHQTRLYLILLLLTLFILTFYATFEPDINSVTIESPSITTYDELYNKSFLTLDCPCHHTTLEYHQFLTNIQVKYHEICSSEFISSRWLQLQFIQSPMRPFVSHDIRYQSQIHFQLLFTLCHRATQTVNDNLQSLNRTKFITQKVITRLSFETQLNLIIEQFKRTLPQSYRRTVQLMKGNTDISQLIIPLNSLFEQIEDVHNNEIFFRLIPSENIKSEQIPCFSFSDEECILNTSISKGDFTKFILGMIQTRSPLRSVLLSTLECFYNDTCLSWIINEIDSRISPTNFSTLNLSLLAENESQYDRIEILVDKLFIQSFSYQISYESYFNQCHPISCQYTYQNRFDIMHIITTITSLLGGLNFILRLLIPSILKLLYCIWFKIISRPQNTIRTFAATISNRTVCCENIRVLLRRMKKYIIELNVYPIKLPSQDVNIVQRHRRLTRIYLTLVFICLLILVIYTMITKETIIINIKSPSILKYSELSNQYPLTFQCSCSNIAIKYDKFIQSINPEYHSICSSEFFSSDRYANVWKNIDNKFIPKDNDDDFHNWIKPQLDMISAMCSLSKNILNSSLSLWLQRDFVTAHVISRIEFDTQIKGLFEEFKTTTANEFILLFKLLQITNFANQLATTRSSNWKFIVNSRYDLDSFTDIQLLNQSTYQNILYALTLPQTYSENNCSCVFQSTCAKFSSFPYRISNQSMRQILPSFLTGCLPVDAMLQSDFSCFFNQTCLHLLQTLMYYVKSFPIKVLTSSYSSNRTVETILSQLFVEEWNENIPFALYYEECAPEFCQYSYPTTFNGFYFIIKTLAIFSGLTKVLRYVVSFIAFLVIKLLSWRKKKKTKIRPQSDNDIQSTLPDLPVTTIELNDISDQPEQIVS</sequence>
<dbReference type="Proteomes" id="UP000663832">
    <property type="component" value="Unassembled WGS sequence"/>
</dbReference>
<comment type="caution">
    <text evidence="2">The sequence shown here is derived from an EMBL/GenBank/DDBJ whole genome shotgun (WGS) entry which is preliminary data.</text>
</comment>
<organism evidence="2 5">
    <name type="scientific">Adineta steineri</name>
    <dbReference type="NCBI Taxonomy" id="433720"/>
    <lineage>
        <taxon>Eukaryota</taxon>
        <taxon>Metazoa</taxon>
        <taxon>Spiralia</taxon>
        <taxon>Gnathifera</taxon>
        <taxon>Rotifera</taxon>
        <taxon>Eurotatoria</taxon>
        <taxon>Bdelloidea</taxon>
        <taxon>Adinetida</taxon>
        <taxon>Adinetidae</taxon>
        <taxon>Adineta</taxon>
    </lineage>
</organism>
<evidence type="ECO:0000313" key="4">
    <source>
        <dbReference type="Proteomes" id="UP000663832"/>
    </source>
</evidence>
<evidence type="ECO:0000313" key="5">
    <source>
        <dbReference type="Proteomes" id="UP000663877"/>
    </source>
</evidence>
<reference evidence="2" key="1">
    <citation type="submission" date="2021-02" db="EMBL/GenBank/DDBJ databases">
        <authorList>
            <person name="Nowell W R."/>
        </authorList>
    </citation>
    <scope>NUCLEOTIDE SEQUENCE</scope>
</reference>
<keyword evidence="1" id="KW-0472">Membrane</keyword>
<evidence type="ECO:0000313" key="2">
    <source>
        <dbReference type="EMBL" id="CAF1187891.1"/>
    </source>
</evidence>
<proteinExistence type="predicted"/>
<protein>
    <submittedName>
        <fullName evidence="2">Uncharacterized protein</fullName>
    </submittedName>
</protein>
<evidence type="ECO:0000313" key="3">
    <source>
        <dbReference type="EMBL" id="CAF1381551.1"/>
    </source>
</evidence>
<keyword evidence="4" id="KW-1185">Reference proteome</keyword>
<feature type="transmembrane region" description="Helical" evidence="1">
    <location>
        <begin position="1280"/>
        <end position="1297"/>
    </location>
</feature>
<dbReference type="EMBL" id="CAJNOM010000349">
    <property type="protein sequence ID" value="CAF1381551.1"/>
    <property type="molecule type" value="Genomic_DNA"/>
</dbReference>
<evidence type="ECO:0000256" key="1">
    <source>
        <dbReference type="SAM" id="Phobius"/>
    </source>
</evidence>
<accession>A0A814VIC0</accession>